<keyword evidence="6" id="KW-0949">S-adenosyl-L-methionine</keyword>
<evidence type="ECO:0000256" key="25">
    <source>
        <dbReference type="ARBA" id="ARBA00077083"/>
    </source>
</evidence>
<dbReference type="PANTHER" id="PTHR11062:SF77">
    <property type="entry name" value="GLYCOSYLTRANSFERASE FAMILY EXOSTOSIN PROTEIN"/>
    <property type="match status" value="1"/>
</dbReference>
<evidence type="ECO:0000313" key="36">
    <source>
        <dbReference type="Proteomes" id="UP001371456"/>
    </source>
</evidence>
<evidence type="ECO:0000256" key="5">
    <source>
        <dbReference type="ARBA" id="ARBA00022679"/>
    </source>
</evidence>
<dbReference type="PANTHER" id="PTHR11062">
    <property type="entry name" value="EXOSTOSIN HEPARAN SULFATE GLYCOSYLTRANSFERASE -RELATED"/>
    <property type="match status" value="1"/>
</dbReference>
<evidence type="ECO:0000256" key="4">
    <source>
        <dbReference type="ARBA" id="ARBA00022676"/>
    </source>
</evidence>
<keyword evidence="7" id="KW-0735">Signal-anchor</keyword>
<dbReference type="InterPro" id="IPR012967">
    <property type="entry name" value="COMT_dimerisation"/>
</dbReference>
<feature type="domain" description="Exostosin GT47" evidence="33">
    <location>
        <begin position="546"/>
        <end position="827"/>
    </location>
</feature>
<keyword evidence="5" id="KW-0808">Transferase</keyword>
<dbReference type="GO" id="GO:0032259">
    <property type="term" value="P:methylation"/>
    <property type="evidence" value="ECO:0007669"/>
    <property type="project" value="UniProtKB-KW"/>
</dbReference>
<dbReference type="GO" id="GO:0033803">
    <property type="term" value="F:kaempferol 4'-O-methyltransferase activity"/>
    <property type="evidence" value="ECO:0007669"/>
    <property type="project" value="UniProtKB-EC"/>
</dbReference>
<dbReference type="Gene3D" id="1.10.10.10">
    <property type="entry name" value="Winged helix-like DNA-binding domain superfamily/Winged helix DNA-binding domain"/>
    <property type="match status" value="1"/>
</dbReference>
<evidence type="ECO:0000256" key="6">
    <source>
        <dbReference type="ARBA" id="ARBA00022691"/>
    </source>
</evidence>
<dbReference type="FunFam" id="3.40.50.150:FF:000057">
    <property type="entry name" value="O-methyltransferase ZRP4"/>
    <property type="match status" value="1"/>
</dbReference>
<evidence type="ECO:0000256" key="8">
    <source>
        <dbReference type="ARBA" id="ARBA00023034"/>
    </source>
</evidence>
<evidence type="ECO:0000256" key="11">
    <source>
        <dbReference type="ARBA" id="ARBA00050300"/>
    </source>
</evidence>
<evidence type="ECO:0000256" key="31">
    <source>
        <dbReference type="ARBA" id="ARBA00082343"/>
    </source>
</evidence>
<dbReference type="GO" id="GO:0030757">
    <property type="term" value="F:3-methylquercitin 7-O-methyltransferase activity"/>
    <property type="evidence" value="ECO:0007669"/>
    <property type="project" value="UniProtKB-EC"/>
</dbReference>
<evidence type="ECO:0000256" key="1">
    <source>
        <dbReference type="ARBA" id="ARBA00004323"/>
    </source>
</evidence>
<evidence type="ECO:0000256" key="22">
    <source>
        <dbReference type="ARBA" id="ARBA00071832"/>
    </source>
</evidence>
<dbReference type="InterPro" id="IPR036388">
    <property type="entry name" value="WH-like_DNA-bd_sf"/>
</dbReference>
<comment type="catalytic activity">
    <reaction evidence="14">
        <text>kaempferide + S-adenosyl-L-methionine = 7,4'-O-dimethylkaempferol + S-adenosyl-L-homocysteine + H(+)</text>
        <dbReference type="Rhea" id="RHEA:74775"/>
        <dbReference type="ChEBI" id="CHEBI:15378"/>
        <dbReference type="ChEBI" id="CHEBI:57856"/>
        <dbReference type="ChEBI" id="CHEBI:58925"/>
        <dbReference type="ChEBI" id="CHEBI:59789"/>
        <dbReference type="ChEBI" id="CHEBI:194067"/>
    </reaction>
    <physiologicalReaction direction="left-to-right" evidence="14">
        <dbReference type="Rhea" id="RHEA:74776"/>
    </physiologicalReaction>
</comment>
<evidence type="ECO:0000256" key="12">
    <source>
        <dbReference type="ARBA" id="ARBA00050798"/>
    </source>
</evidence>
<evidence type="ECO:0000256" key="2">
    <source>
        <dbReference type="ARBA" id="ARBA00010271"/>
    </source>
</evidence>
<dbReference type="InterPro" id="IPR016461">
    <property type="entry name" value="COMT-like"/>
</dbReference>
<comment type="catalytic activity">
    <reaction evidence="13">
        <text>isorhamnetin + S-adenosyl-L-methionine = 3',4'-O-dimethylquercetin + S-adenosyl-L-homocysteine + 2 H(+)</text>
        <dbReference type="Rhea" id="RHEA:74723"/>
        <dbReference type="ChEBI" id="CHEBI:15378"/>
        <dbReference type="ChEBI" id="CHEBI:57856"/>
        <dbReference type="ChEBI" id="CHEBI:59789"/>
        <dbReference type="ChEBI" id="CHEBI:144055"/>
        <dbReference type="ChEBI" id="CHEBI:194064"/>
    </reaction>
    <physiologicalReaction direction="left-to-right" evidence="13">
        <dbReference type="Rhea" id="RHEA:74724"/>
    </physiologicalReaction>
</comment>
<comment type="catalytic activity">
    <reaction evidence="19">
        <text>myricetin + S-adenosyl-L-methionine = 7-O-methylmyricetin + S-adenosyl-L-homocysteine + H(+)</text>
        <dbReference type="Rhea" id="RHEA:74719"/>
        <dbReference type="ChEBI" id="CHEBI:15378"/>
        <dbReference type="ChEBI" id="CHEBI:57856"/>
        <dbReference type="ChEBI" id="CHEBI:58395"/>
        <dbReference type="ChEBI" id="CHEBI:59789"/>
        <dbReference type="ChEBI" id="CHEBI:194065"/>
    </reaction>
    <physiologicalReaction direction="left-to-right" evidence="19">
        <dbReference type="Rhea" id="RHEA:74720"/>
    </physiologicalReaction>
</comment>
<dbReference type="GO" id="GO:0046983">
    <property type="term" value="F:protein dimerization activity"/>
    <property type="evidence" value="ECO:0007669"/>
    <property type="project" value="InterPro"/>
</dbReference>
<feature type="domain" description="O-methyltransferase C-terminal" evidence="32">
    <location>
        <begin position="130"/>
        <end position="334"/>
    </location>
</feature>
<comment type="catalytic activity">
    <reaction evidence="17">
        <text>rhamnetin + S-adenosyl-L-methionine = 7,4'-O-dimethylquercetin + S-adenosyl-L-homocysteine + H(+)</text>
        <dbReference type="Rhea" id="RHEA:74731"/>
        <dbReference type="ChEBI" id="CHEBI:15378"/>
        <dbReference type="ChEBI" id="CHEBI:57856"/>
        <dbReference type="ChEBI" id="CHEBI:59789"/>
        <dbReference type="ChEBI" id="CHEBI:192706"/>
        <dbReference type="ChEBI" id="CHEBI:194068"/>
    </reaction>
    <physiologicalReaction direction="left-to-right" evidence="17">
        <dbReference type="Rhea" id="RHEA:74732"/>
    </physiologicalReaction>
</comment>
<evidence type="ECO:0000256" key="14">
    <source>
        <dbReference type="ARBA" id="ARBA00050947"/>
    </source>
</evidence>
<evidence type="ECO:0000256" key="19">
    <source>
        <dbReference type="ARBA" id="ARBA00052954"/>
    </source>
</evidence>
<evidence type="ECO:0000256" key="29">
    <source>
        <dbReference type="ARBA" id="ARBA00081707"/>
    </source>
</evidence>
<dbReference type="EC" id="2.1.1.82" evidence="21"/>
<protein>
    <recommendedName>
        <fullName evidence="22">Myricetin 7/4'-O-methyltransferase 2</fullName>
        <ecNumber evidence="20">2.1.1.155</ecNumber>
        <ecNumber evidence="21">2.1.1.82</ecNumber>
    </recommendedName>
    <alternativeName>
        <fullName evidence="24">3',4',5'-trimethyl myricetin 7-O-methyltransferase</fullName>
    </alternativeName>
    <alternativeName>
        <fullName evidence="26">3',5'-dimethyl myricetin 7-O-methyltransferase</fullName>
    </alternativeName>
    <alternativeName>
        <fullName evidence="29">3'-methyl quercetin 4'-O-methyltransferase</fullName>
    </alternativeName>
    <alternativeName>
        <fullName evidence="28">3-methyl quercetin 7-O-methyltransferase</fullName>
    </alternativeName>
    <alternativeName>
        <fullName evidence="30">4'-methyl kaempferol 7-O-methyltransferase</fullName>
    </alternativeName>
    <alternativeName>
        <fullName evidence="31">7-methyl quercetin 4'-O-methyltransferase</fullName>
    </alternativeName>
    <alternativeName>
        <fullName evidence="27">Kaempferol 4'-O-methyltransferase</fullName>
    </alternativeName>
    <alternativeName>
        <fullName evidence="23">Myricetin 7-O-methyltransferase</fullName>
    </alternativeName>
    <alternativeName>
        <fullName evidence="25">Quercetin 7-O-methyltransferase</fullName>
    </alternativeName>
</protein>
<dbReference type="Pfam" id="PF00891">
    <property type="entry name" value="Methyltransf_2"/>
    <property type="match status" value="1"/>
</dbReference>
<keyword evidence="7" id="KW-0812">Transmembrane</keyword>
<evidence type="ECO:0000256" key="17">
    <source>
        <dbReference type="ARBA" id="ARBA00052350"/>
    </source>
</evidence>
<comment type="caution">
    <text evidence="35">The sequence shown here is derived from an EMBL/GenBank/DDBJ whole genome shotgun (WGS) entry which is preliminary data.</text>
</comment>
<dbReference type="AlphaFoldDB" id="A0AAN8YBY2"/>
<accession>A0AAN8YBY2</accession>
<dbReference type="Gene3D" id="3.40.50.150">
    <property type="entry name" value="Vaccinia Virus protein VP39"/>
    <property type="match status" value="1"/>
</dbReference>
<dbReference type="SUPFAM" id="SSF53335">
    <property type="entry name" value="S-adenosyl-L-methionine-dependent methyltransferases"/>
    <property type="match status" value="1"/>
</dbReference>
<keyword evidence="3" id="KW-0489">Methyltransferase</keyword>
<evidence type="ECO:0000256" key="28">
    <source>
        <dbReference type="ARBA" id="ARBA00081209"/>
    </source>
</evidence>
<dbReference type="SUPFAM" id="SSF46785">
    <property type="entry name" value="Winged helix' DNA-binding domain"/>
    <property type="match status" value="1"/>
</dbReference>
<comment type="catalytic activity">
    <reaction evidence="15">
        <text>3',4',5'-O-trimethylmyricetin + S-adenosyl-L-methionine = 7,3',4',5'-O-tetramethylmyricetin + S-adenosyl-L-homocysteine</text>
        <dbReference type="Rhea" id="RHEA:74739"/>
        <dbReference type="ChEBI" id="CHEBI:57856"/>
        <dbReference type="ChEBI" id="CHEBI:59789"/>
        <dbReference type="ChEBI" id="CHEBI:194070"/>
        <dbReference type="ChEBI" id="CHEBI:194071"/>
    </reaction>
    <physiologicalReaction direction="left-to-right" evidence="15">
        <dbReference type="Rhea" id="RHEA:74740"/>
    </physiologicalReaction>
</comment>
<evidence type="ECO:0000256" key="13">
    <source>
        <dbReference type="ARBA" id="ARBA00050865"/>
    </source>
</evidence>
<keyword evidence="36" id="KW-1185">Reference proteome</keyword>
<evidence type="ECO:0000256" key="16">
    <source>
        <dbReference type="ARBA" id="ARBA00051832"/>
    </source>
</evidence>
<dbReference type="GO" id="GO:0000139">
    <property type="term" value="C:Golgi membrane"/>
    <property type="evidence" value="ECO:0007669"/>
    <property type="project" value="UniProtKB-SubCell"/>
</dbReference>
<comment type="similarity">
    <text evidence="2">Belongs to the glycosyltransferase 47 family.</text>
</comment>
<sequence>MLNNNICANQLIEAEAQSWDYILSYLRPSCMKCAIQLGIPNILHKNPNSITSLSDLIAALPNLNPSKTTFIPILMRVLVDFGLFKYHHQQGDGYSLTSVGRLLVENDLSSKRSFFLFAQHPVVLNTAASVGDWLRDDLPTAFETAHGKSHWDYCGEEPEFNGVFNDAMAGDSRLISNLLISDCCAGVFEGLTSLVDIGGGTGAVAMAIARAFPRLKCIVLDLPHVIGDRKGTENLEFVAGSMFDKTPHANAILLKWILHNWDDENCVKLLKKCKESIPSKENGGKVIIIDIVMEDNCCNEQLVQSQHLMDLLMRITYASKERTEKEWEKLFLDAAVVVLISQLLALPYENYISLPSNVDGVGVEAETDLATDEKRSNVEVDSVLGFQKLGNSSYVEKRLNANSTIGFYLNVSTYSSLGKMRNESAQILQLKSPARPSGRKNVIIDTGNKTVSLSENETTSSNSNMLRAGFNSKIRRPASISYMNSLVQQNSSISLVRPQWHSAREGELQNVKVQIENSPIIRNIPELHASIFRNYSRFRRSYELMERVLKIYVYKEGEKPIFHQPYMRGIYASEGWFMKLMEKNKQFLVKDPKRAHLFYLPFSSLKLREALSKQNFTHQKDLENHLSNYIGRISRNYHFWNRSRGADHFFVACHDWAPRLTRKNMETSVRVLCNSNIAGGFKIQKDVSLPVTYVRSAEDPLKDLGGNPPSARPVLAFFAGGIHGYLRPILLQHWSEKEPDMKIFGPMPRDPEGKAKYRELMKSSKYCICARGYEVHTPRVVESIHYECVPVIISDNYVPPFFEVLDWESFSVFVLEKDVPDLRNILLSIPEEKYMKMQRRLKIVQQYFLWHKNPVKMSKGLSKFEYGGTWAHRRYDPADIPDDLNDLLQYQI</sequence>
<keyword evidence="4" id="KW-0328">Glycosyltransferase</keyword>
<dbReference type="GO" id="GO:0009813">
    <property type="term" value="P:flavonoid biosynthetic process"/>
    <property type="evidence" value="ECO:0007669"/>
    <property type="project" value="UniProtKB-ARBA"/>
</dbReference>
<comment type="catalytic activity">
    <reaction evidence="12">
        <text>3',4',5,7-tetrahydroxy-3-methoxyflavone + S-adenosyl-L-methionine = 3',4',5-trihydroxy-3,7-dimethoxyflavone + S-adenosyl-L-homocysteine + H(+)</text>
        <dbReference type="Rhea" id="RHEA:16181"/>
        <dbReference type="ChEBI" id="CHEBI:15378"/>
        <dbReference type="ChEBI" id="CHEBI:57856"/>
        <dbReference type="ChEBI" id="CHEBI:57928"/>
        <dbReference type="ChEBI" id="CHEBI:59789"/>
        <dbReference type="ChEBI" id="CHEBI:77710"/>
        <dbReference type="EC" id="2.1.1.82"/>
    </reaction>
    <physiologicalReaction direction="left-to-right" evidence="12">
        <dbReference type="Rhea" id="RHEA:16182"/>
    </physiologicalReaction>
</comment>
<dbReference type="InterPro" id="IPR036390">
    <property type="entry name" value="WH_DNA-bd_sf"/>
</dbReference>
<proteinExistence type="inferred from homology"/>
<dbReference type="PROSITE" id="PS51683">
    <property type="entry name" value="SAM_OMT_II"/>
    <property type="match status" value="1"/>
</dbReference>
<evidence type="ECO:0000259" key="33">
    <source>
        <dbReference type="Pfam" id="PF03016"/>
    </source>
</evidence>
<dbReference type="EMBL" id="JBANQN010000006">
    <property type="protein sequence ID" value="KAK6787329.1"/>
    <property type="molecule type" value="Genomic_DNA"/>
</dbReference>
<dbReference type="Pfam" id="PF03016">
    <property type="entry name" value="Exostosin_GT47"/>
    <property type="match status" value="1"/>
</dbReference>
<evidence type="ECO:0000256" key="7">
    <source>
        <dbReference type="ARBA" id="ARBA00022968"/>
    </source>
</evidence>
<dbReference type="InterPro" id="IPR001077">
    <property type="entry name" value="COMT_C"/>
</dbReference>
<comment type="similarity">
    <text evidence="10">Belongs to the class I-like SAM-binding methyltransferase superfamily. Cation-independent O-methyltransferase family. COMT subfamily.</text>
</comment>
<organism evidence="35 36">
    <name type="scientific">Solanum bulbocastanum</name>
    <name type="common">Wild potato</name>
    <dbReference type="NCBI Taxonomy" id="147425"/>
    <lineage>
        <taxon>Eukaryota</taxon>
        <taxon>Viridiplantae</taxon>
        <taxon>Streptophyta</taxon>
        <taxon>Embryophyta</taxon>
        <taxon>Tracheophyta</taxon>
        <taxon>Spermatophyta</taxon>
        <taxon>Magnoliopsida</taxon>
        <taxon>eudicotyledons</taxon>
        <taxon>Gunneridae</taxon>
        <taxon>Pentapetalae</taxon>
        <taxon>asterids</taxon>
        <taxon>lamiids</taxon>
        <taxon>Solanales</taxon>
        <taxon>Solanaceae</taxon>
        <taxon>Solanoideae</taxon>
        <taxon>Solaneae</taxon>
        <taxon>Solanum</taxon>
    </lineage>
</organism>
<comment type="catalytic activity">
    <reaction evidence="16">
        <text>quercetin + S-adenosyl-L-methionine = rhamnetin + S-adenosyl-L-homocysteine + H(+)</text>
        <dbReference type="Rhea" id="RHEA:73115"/>
        <dbReference type="ChEBI" id="CHEBI:15378"/>
        <dbReference type="ChEBI" id="CHEBI:57694"/>
        <dbReference type="ChEBI" id="CHEBI:57856"/>
        <dbReference type="ChEBI" id="CHEBI:59789"/>
        <dbReference type="ChEBI" id="CHEBI:192706"/>
    </reaction>
    <physiologicalReaction direction="left-to-right" evidence="16">
        <dbReference type="Rhea" id="RHEA:73116"/>
    </physiologicalReaction>
</comment>
<evidence type="ECO:0000256" key="3">
    <source>
        <dbReference type="ARBA" id="ARBA00022603"/>
    </source>
</evidence>
<name>A0AAN8YBY2_SOLBU</name>
<dbReference type="InterPro" id="IPR004263">
    <property type="entry name" value="Exostosin"/>
</dbReference>
<comment type="catalytic activity">
    <reaction evidence="11">
        <text>syringetin + S-adenosyl-L-methionine = 7,3',5'-O-trimethylmyricetin + S-adenosyl-L-homocysteine + H(+)</text>
        <dbReference type="Rhea" id="RHEA:74735"/>
        <dbReference type="ChEBI" id="CHEBI:15378"/>
        <dbReference type="ChEBI" id="CHEBI:57856"/>
        <dbReference type="ChEBI" id="CHEBI:58412"/>
        <dbReference type="ChEBI" id="CHEBI:59789"/>
        <dbReference type="ChEBI" id="CHEBI:194069"/>
    </reaction>
    <physiologicalReaction direction="left-to-right" evidence="11">
        <dbReference type="Rhea" id="RHEA:74736"/>
    </physiologicalReaction>
</comment>
<dbReference type="InterPro" id="IPR029063">
    <property type="entry name" value="SAM-dependent_MTases_sf"/>
</dbReference>
<comment type="catalytic activity">
    <reaction evidence="18">
        <text>kaempferol + S-adenosyl-L-methionine = kaempferide + S-adenosyl-L-homocysteine + H(+)</text>
        <dbReference type="Rhea" id="RHEA:15105"/>
        <dbReference type="ChEBI" id="CHEBI:15378"/>
        <dbReference type="ChEBI" id="CHEBI:57856"/>
        <dbReference type="ChEBI" id="CHEBI:58573"/>
        <dbReference type="ChEBI" id="CHEBI:58925"/>
        <dbReference type="ChEBI" id="CHEBI:59789"/>
        <dbReference type="EC" id="2.1.1.155"/>
    </reaction>
    <physiologicalReaction direction="left-to-right" evidence="18">
        <dbReference type="Rhea" id="RHEA:15106"/>
    </physiologicalReaction>
</comment>
<evidence type="ECO:0000256" key="18">
    <source>
        <dbReference type="ARBA" id="ARBA00052645"/>
    </source>
</evidence>
<dbReference type="Pfam" id="PF08100">
    <property type="entry name" value="Dimerisation"/>
    <property type="match status" value="1"/>
</dbReference>
<keyword evidence="8" id="KW-0333">Golgi apparatus</keyword>
<evidence type="ECO:0000256" key="20">
    <source>
        <dbReference type="ARBA" id="ARBA00066353"/>
    </source>
</evidence>
<reference evidence="35 36" key="1">
    <citation type="submission" date="2024-02" db="EMBL/GenBank/DDBJ databases">
        <title>de novo genome assembly of Solanum bulbocastanum strain 11H21.</title>
        <authorList>
            <person name="Hosaka A.J."/>
        </authorList>
    </citation>
    <scope>NUCLEOTIDE SEQUENCE [LARGE SCALE GENOMIC DNA]</scope>
    <source>
        <tissue evidence="35">Young leaves</tissue>
    </source>
</reference>
<evidence type="ECO:0000256" key="15">
    <source>
        <dbReference type="ARBA" id="ARBA00051617"/>
    </source>
</evidence>
<evidence type="ECO:0000256" key="30">
    <source>
        <dbReference type="ARBA" id="ARBA00081857"/>
    </source>
</evidence>
<evidence type="ECO:0000256" key="21">
    <source>
        <dbReference type="ARBA" id="ARBA00066892"/>
    </source>
</evidence>
<dbReference type="EC" id="2.1.1.155" evidence="20"/>
<feature type="domain" description="O-methyltransferase dimerisation" evidence="34">
    <location>
        <begin position="19"/>
        <end position="105"/>
    </location>
</feature>
<evidence type="ECO:0000256" key="10">
    <source>
        <dbReference type="ARBA" id="ARBA00034481"/>
    </source>
</evidence>
<dbReference type="InterPro" id="IPR040911">
    <property type="entry name" value="Exostosin_GT47"/>
</dbReference>
<evidence type="ECO:0000256" key="9">
    <source>
        <dbReference type="ARBA" id="ARBA00034479"/>
    </source>
</evidence>
<dbReference type="GO" id="GO:0016757">
    <property type="term" value="F:glycosyltransferase activity"/>
    <property type="evidence" value="ECO:0007669"/>
    <property type="project" value="UniProtKB-KW"/>
</dbReference>
<evidence type="ECO:0000259" key="32">
    <source>
        <dbReference type="Pfam" id="PF00891"/>
    </source>
</evidence>
<comment type="subcellular location">
    <subcellularLocation>
        <location evidence="1">Golgi apparatus membrane</location>
        <topology evidence="1">Single-pass type II membrane protein</topology>
    </subcellularLocation>
</comment>
<evidence type="ECO:0000256" key="24">
    <source>
        <dbReference type="ARBA" id="ARBA00076529"/>
    </source>
</evidence>
<evidence type="ECO:0000256" key="27">
    <source>
        <dbReference type="ARBA" id="ARBA00079780"/>
    </source>
</evidence>
<evidence type="ECO:0000256" key="26">
    <source>
        <dbReference type="ARBA" id="ARBA00077867"/>
    </source>
</evidence>
<evidence type="ECO:0000259" key="34">
    <source>
        <dbReference type="Pfam" id="PF08100"/>
    </source>
</evidence>
<evidence type="ECO:0000313" key="35">
    <source>
        <dbReference type="EMBL" id="KAK6787329.1"/>
    </source>
</evidence>
<evidence type="ECO:0000256" key="23">
    <source>
        <dbReference type="ARBA" id="ARBA00075037"/>
    </source>
</evidence>
<gene>
    <name evidence="35" type="ORF">RDI58_015854</name>
</gene>
<dbReference type="Proteomes" id="UP001371456">
    <property type="component" value="Unassembled WGS sequence"/>
</dbReference>
<comment type="pathway">
    <text evidence="9">Flavonoid metabolism.</text>
</comment>